<dbReference type="Gene3D" id="2.130.10.30">
    <property type="entry name" value="Regulator of chromosome condensation 1/beta-lactamase-inhibitor protein II"/>
    <property type="match status" value="1"/>
</dbReference>
<dbReference type="GO" id="GO:0016197">
    <property type="term" value="P:endosomal transport"/>
    <property type="evidence" value="ECO:0007669"/>
    <property type="project" value="TreeGrafter"/>
</dbReference>
<dbReference type="InterPro" id="IPR057248">
    <property type="entry name" value="Alsin-like_PH"/>
</dbReference>
<gene>
    <name evidence="5" type="primary">putative Alsin</name>
    <name evidence="5" type="ORF">CLUMA_CG003154</name>
</gene>
<feature type="repeat" description="RCC1" evidence="3">
    <location>
        <begin position="246"/>
        <end position="302"/>
    </location>
</feature>
<dbReference type="Pfam" id="PF25383">
    <property type="entry name" value="PH_alsin"/>
    <property type="match status" value="1"/>
</dbReference>
<dbReference type="InterPro" id="IPR011993">
    <property type="entry name" value="PH-like_dom_sf"/>
</dbReference>
<evidence type="ECO:0000256" key="1">
    <source>
        <dbReference type="ARBA" id="ARBA00022658"/>
    </source>
</evidence>
<dbReference type="SUPFAM" id="SSF82185">
    <property type="entry name" value="Histone H3 K4-specific methyltransferase SET7/9 N-terminal domain"/>
    <property type="match status" value="2"/>
</dbReference>
<reference evidence="5 6" key="1">
    <citation type="submission" date="2015-04" db="EMBL/GenBank/DDBJ databases">
        <authorList>
            <person name="Syromyatnikov M.Y."/>
            <person name="Popov V.N."/>
        </authorList>
    </citation>
    <scope>NUCLEOTIDE SEQUENCE [LARGE SCALE GENOMIC DNA]</scope>
</reference>
<evidence type="ECO:0000256" key="2">
    <source>
        <dbReference type="ARBA" id="ARBA00022737"/>
    </source>
</evidence>
<proteinExistence type="predicted"/>
<dbReference type="SMART" id="SM00698">
    <property type="entry name" value="MORN"/>
    <property type="match status" value="5"/>
</dbReference>
<dbReference type="InterPro" id="IPR000408">
    <property type="entry name" value="Reg_chr_condens"/>
</dbReference>
<dbReference type="InterPro" id="IPR003409">
    <property type="entry name" value="MORN"/>
</dbReference>
<dbReference type="Proteomes" id="UP000183832">
    <property type="component" value="Unassembled WGS sequence"/>
</dbReference>
<dbReference type="SUPFAM" id="SSF109993">
    <property type="entry name" value="VPS9 domain"/>
    <property type="match status" value="1"/>
</dbReference>
<evidence type="ECO:0000259" key="4">
    <source>
        <dbReference type="PROSITE" id="PS51205"/>
    </source>
</evidence>
<dbReference type="EMBL" id="CVRI01000012">
    <property type="protein sequence ID" value="CRK89404.1"/>
    <property type="molecule type" value="Genomic_DNA"/>
</dbReference>
<dbReference type="PANTHER" id="PTHR46089:SF2">
    <property type="entry name" value="ALSIN HOMOLOG"/>
    <property type="match status" value="1"/>
</dbReference>
<keyword evidence="6" id="KW-1185">Reference proteome</keyword>
<dbReference type="SUPFAM" id="SSF50985">
    <property type="entry name" value="RCC1/BLIP-II"/>
    <property type="match status" value="1"/>
</dbReference>
<evidence type="ECO:0000313" key="5">
    <source>
        <dbReference type="EMBL" id="CRK89404.1"/>
    </source>
</evidence>
<dbReference type="InterPro" id="IPR051984">
    <property type="entry name" value="Alsin"/>
</dbReference>
<dbReference type="OrthoDB" id="48314at2759"/>
<sequence>MSCNIYYENNKVNFLVIQQHVLKVFDCGINKIIFLLTKNNDLLISKSQSDNNNSLTTLKEGVKDAAYSYPMFYIVDSNGDIFKTNVEQINENRWDRIESEFKIQEISVNGDGVLMISEDRELIGMGDFENVIKADEPTKIECFSNFNILQVCTGDNFAIVLVQQKLPVDDNRNSFHEDTFIERTKQLGCSILKTQVWSFGSINKGLLGTGDHIKRSDTAVVVKLADIGVNKIFCGSHHAAALTLDGRLYLWGFNDYQQISLDPNVSDLSAPTEFKSEINGKISKNVLAVACGLSSTVILLNDLTFRILGRNGSQDQNEEFASEIKYEHDAGSQNQNNDDQKELKSIPYVVSHGKVLLVNRKNIPMFLLNYFTDEQKMVKTMINAQLKYVKPLRNFYEETSKLIEAYENLVYVSIVNLQTCFDYLTMNCEHLLENTIVNVHFTEIIREFHRYLRHVCDIRSFYSLDHYSKSIERKILKIVLEKPFSCLETFEKQLDLIYDLHLYNNPNILASSVDNAVIEELKCQTVERKKAIKDFVKTTIPLRIKEADDTYTFWQLLNESQGKFELHSMERRFILDSQSIALKLHDRTNIFSSNRFILFNDYLVCLLNRPELIPIHLVWIQSFNTQSTAKFSFKIVTPESHHKVYALTSNDRNEWQTKIRDCVWRSLRINRGSNQALPLSRYGSYKFSEKNPKYPNYEVEGRWFEGKFHDLCHIRIPSINRIFKCRISKSGEVNGCGLVEDDTFIYHGDFLQGKLHGYGSWRSKSKGTNYQGFFKYDKFHGFGILSNTNSAYYGEFVSGVRHGYGVEDDGITGNKYIGMWQDGKRHGAGILITMDGSYFEGIFTNNNLSGDGLAIFPNGSYYIGEVTVNAPSGNGLLHLPDAEIIEEIMELDDGHLKMKGNVLKGVLGGTWDKIAITNGNLLMNEIFLKTPNSSNYLKIKPEKKWSTIFDNWRESVFGTTTYPEQLGIHDRWNRVSIYMTRKKNFENDVKKNFSLMVRESSSESLELDEQPLTNYQQQPITNFGRSNSSTELYMKESSNDFDTTSLRSFSEYSIADSIINASKKSQVKSVCELDFVPSFVNSTFDTLESIEELKEYFQTNIANDQHPLSSLVRNIQRSFCASYGNWKCKPTSILSKIAMAEWISIIKRVYMVLRLFFPGLPPCNNNDDNKQLNGYEEKDENCKLLAPLNFMHQLLLNDEIYSCFFLLYASKSSKQDELYSQRLMTCEKKTNEELRNLLKIEPYLIPLLEDAKFYEAIRTFKRLSEKYCPSEMLEVIRDTYQLISDCAAKISTRGDLLSADNLLAITIYLIIKANINHLGAELSLLTDLMEDDFEKLINMEQYIYTTVKIGYLHTISTRFFHN</sequence>
<dbReference type="InterPro" id="IPR003123">
    <property type="entry name" value="VPS9"/>
</dbReference>
<dbReference type="Pfam" id="PF02204">
    <property type="entry name" value="VPS9"/>
    <property type="match status" value="1"/>
</dbReference>
<dbReference type="Gene3D" id="1.20.1050.80">
    <property type="entry name" value="VPS9 domain"/>
    <property type="match status" value="1"/>
</dbReference>
<feature type="repeat" description="RCC1" evidence="3">
    <location>
        <begin position="194"/>
        <end position="245"/>
    </location>
</feature>
<name>A0A1J1HPT2_9DIPT</name>
<dbReference type="GO" id="GO:0031267">
    <property type="term" value="F:small GTPase binding"/>
    <property type="evidence" value="ECO:0007669"/>
    <property type="project" value="TreeGrafter"/>
</dbReference>
<dbReference type="GO" id="GO:0005737">
    <property type="term" value="C:cytoplasm"/>
    <property type="evidence" value="ECO:0007669"/>
    <property type="project" value="TreeGrafter"/>
</dbReference>
<dbReference type="PANTHER" id="PTHR46089">
    <property type="entry name" value="ALSIN HOMOLOG"/>
    <property type="match status" value="1"/>
</dbReference>
<organism evidence="5 6">
    <name type="scientific">Clunio marinus</name>
    <dbReference type="NCBI Taxonomy" id="568069"/>
    <lineage>
        <taxon>Eukaryota</taxon>
        <taxon>Metazoa</taxon>
        <taxon>Ecdysozoa</taxon>
        <taxon>Arthropoda</taxon>
        <taxon>Hexapoda</taxon>
        <taxon>Insecta</taxon>
        <taxon>Pterygota</taxon>
        <taxon>Neoptera</taxon>
        <taxon>Endopterygota</taxon>
        <taxon>Diptera</taxon>
        <taxon>Nematocera</taxon>
        <taxon>Chironomoidea</taxon>
        <taxon>Chironomidae</taxon>
        <taxon>Clunio</taxon>
    </lineage>
</organism>
<dbReference type="Pfam" id="PF02493">
    <property type="entry name" value="MORN"/>
    <property type="match status" value="4"/>
</dbReference>
<dbReference type="Pfam" id="PF26202">
    <property type="entry name" value="HA_Alsin"/>
    <property type="match status" value="1"/>
</dbReference>
<dbReference type="Gene3D" id="2.20.110.10">
    <property type="entry name" value="Histone H3 K4-specific methyltransferase SET7/9 N-terminal domain"/>
    <property type="match status" value="1"/>
</dbReference>
<dbReference type="Gene3D" id="2.30.29.30">
    <property type="entry name" value="Pleckstrin-homology domain (PH domain)/Phosphotyrosine-binding domain (PTB)"/>
    <property type="match status" value="1"/>
</dbReference>
<dbReference type="SUPFAM" id="SSF50729">
    <property type="entry name" value="PH domain-like"/>
    <property type="match status" value="1"/>
</dbReference>
<dbReference type="GO" id="GO:0005085">
    <property type="term" value="F:guanyl-nucleotide exchange factor activity"/>
    <property type="evidence" value="ECO:0007669"/>
    <property type="project" value="UniProtKB-KW"/>
</dbReference>
<evidence type="ECO:0000313" key="6">
    <source>
        <dbReference type="Proteomes" id="UP000183832"/>
    </source>
</evidence>
<dbReference type="InterPro" id="IPR059093">
    <property type="entry name" value="HA_Alsin"/>
</dbReference>
<keyword evidence="2" id="KW-0677">Repeat</keyword>
<dbReference type="InterPro" id="IPR009091">
    <property type="entry name" value="RCC1/BLIP-II"/>
</dbReference>
<dbReference type="STRING" id="568069.A0A1J1HPT2"/>
<dbReference type="InterPro" id="IPR037191">
    <property type="entry name" value="VPS9_dom_sf"/>
</dbReference>
<dbReference type="Pfam" id="PF25384">
    <property type="entry name" value="Alsin_RLD"/>
    <property type="match status" value="1"/>
</dbReference>
<keyword evidence="1" id="KW-0344">Guanine-nucleotide releasing factor</keyword>
<dbReference type="PROSITE" id="PS50012">
    <property type="entry name" value="RCC1_3"/>
    <property type="match status" value="2"/>
</dbReference>
<evidence type="ECO:0000256" key="3">
    <source>
        <dbReference type="PROSITE-ProRule" id="PRU00235"/>
    </source>
</evidence>
<dbReference type="PROSITE" id="PS51205">
    <property type="entry name" value="VPS9"/>
    <property type="match status" value="1"/>
</dbReference>
<feature type="domain" description="VPS9" evidence="4">
    <location>
        <begin position="1213"/>
        <end position="1362"/>
    </location>
</feature>
<accession>A0A1J1HPT2</accession>
<protein>
    <submittedName>
        <fullName evidence="5">CLUMA_CG003154, isoform A</fullName>
    </submittedName>
</protein>